<dbReference type="EMBL" id="GG738906">
    <property type="protein sequence ID" value="EFC38574.1"/>
    <property type="molecule type" value="Genomic_DNA"/>
</dbReference>
<accession>D2VX68</accession>
<feature type="region of interest" description="Disordered" evidence="1">
    <location>
        <begin position="1"/>
        <end position="55"/>
    </location>
</feature>
<dbReference type="GeneID" id="8858071"/>
<feature type="compositionally biased region" description="Low complexity" evidence="1">
    <location>
        <begin position="191"/>
        <end position="208"/>
    </location>
</feature>
<dbReference type="AlphaFoldDB" id="D2VX68"/>
<dbReference type="RefSeq" id="XP_002671318.1">
    <property type="nucleotide sequence ID" value="XM_002671272.1"/>
</dbReference>
<evidence type="ECO:0000256" key="1">
    <source>
        <dbReference type="SAM" id="MobiDB-lite"/>
    </source>
</evidence>
<feature type="compositionally biased region" description="Polar residues" evidence="1">
    <location>
        <begin position="20"/>
        <end position="35"/>
    </location>
</feature>
<feature type="region of interest" description="Disordered" evidence="1">
    <location>
        <begin position="183"/>
        <end position="244"/>
    </location>
</feature>
<evidence type="ECO:0000313" key="3">
    <source>
        <dbReference type="Proteomes" id="UP000006671"/>
    </source>
</evidence>
<feature type="compositionally biased region" description="Low complexity" evidence="1">
    <location>
        <begin position="36"/>
        <end position="55"/>
    </location>
</feature>
<reference evidence="2 3" key="1">
    <citation type="journal article" date="2010" name="Cell">
        <title>The genome of Naegleria gruberi illuminates early eukaryotic versatility.</title>
        <authorList>
            <person name="Fritz-Laylin L.K."/>
            <person name="Prochnik S.E."/>
            <person name="Ginger M.L."/>
            <person name="Dacks J.B."/>
            <person name="Carpenter M.L."/>
            <person name="Field M.C."/>
            <person name="Kuo A."/>
            <person name="Paredez A."/>
            <person name="Chapman J."/>
            <person name="Pham J."/>
            <person name="Shu S."/>
            <person name="Neupane R."/>
            <person name="Cipriano M."/>
            <person name="Mancuso J."/>
            <person name="Tu H."/>
            <person name="Salamov A."/>
            <person name="Lindquist E."/>
            <person name="Shapiro H."/>
            <person name="Lucas S."/>
            <person name="Grigoriev I.V."/>
            <person name="Cande W.Z."/>
            <person name="Fulton C."/>
            <person name="Rokhsar D.S."/>
            <person name="Dawson S.C."/>
        </authorList>
    </citation>
    <scope>NUCLEOTIDE SEQUENCE [LARGE SCALE GENOMIC DNA]</scope>
    <source>
        <strain evidence="2 3">NEG-M</strain>
    </source>
</reference>
<name>D2VX68_NAEGR</name>
<gene>
    <name evidence="2" type="ORF">NAEGRDRAFT_73638</name>
</gene>
<dbReference type="VEuPathDB" id="AmoebaDB:NAEGRDRAFT_73638"/>
<dbReference type="Proteomes" id="UP000006671">
    <property type="component" value="Unassembled WGS sequence"/>
</dbReference>
<proteinExistence type="predicted"/>
<dbReference type="InParanoid" id="D2VX68"/>
<dbReference type="KEGG" id="ngr:NAEGRDRAFT_73638"/>
<keyword evidence="3" id="KW-1185">Reference proteome</keyword>
<evidence type="ECO:0000313" key="2">
    <source>
        <dbReference type="EMBL" id="EFC38574.1"/>
    </source>
</evidence>
<feature type="compositionally biased region" description="Polar residues" evidence="1">
    <location>
        <begin position="209"/>
        <end position="218"/>
    </location>
</feature>
<organism evidence="3">
    <name type="scientific">Naegleria gruberi</name>
    <name type="common">Amoeba</name>
    <dbReference type="NCBI Taxonomy" id="5762"/>
    <lineage>
        <taxon>Eukaryota</taxon>
        <taxon>Discoba</taxon>
        <taxon>Heterolobosea</taxon>
        <taxon>Tetramitia</taxon>
        <taxon>Eutetramitia</taxon>
        <taxon>Vahlkampfiidae</taxon>
        <taxon>Naegleria</taxon>
    </lineage>
</organism>
<protein>
    <submittedName>
        <fullName evidence="2">Predicted protein</fullName>
    </submittedName>
</protein>
<sequence>MDKEGTTYTVRTVDKHERSLNSSHDNATSITRSSIPPQTTATTQPQIHSSTTTSPTISPTFATLYRSASSYRAHVSGTPQYVQTSPAQVVRSSSFDSHLPIFSHIPSTNITHANTLSSPSLSPNHAYFLSSTPTQFLSTSIPTIQYSSSPNYCPIPNTTFSHVPLFVSTQPVTVVPSNIQKPNISKKKVKTPSSPVASSSSSSSQSSQHLQIVSQEHPSAQERKRSISPAFGEQVKLTPPEKKTKTIEIPKSTQALKIPRAEIAEAKQHSKDSLKGKKTIVARFLCPNNCEIQGTPIVSLDSSSHSVIIQGVSLVYNPPEFAQLDKTVVVKGENGSLEVRLPLLE</sequence>
<feature type="compositionally biased region" description="Polar residues" evidence="1">
    <location>
        <begin position="1"/>
        <end position="10"/>
    </location>
</feature>